<sequence length="77" mass="8591">MDESSSEEQTPAGKYQEEVFLGAMSIRSRIFPFIPTSASSGQFQPVLAIRVEEMIVVGLETDISGFEKFECAKNRLE</sequence>
<evidence type="ECO:0000313" key="1">
    <source>
        <dbReference type="EMBL" id="VFK39730.1"/>
    </source>
</evidence>
<dbReference type="EMBL" id="CAADFT010000005">
    <property type="protein sequence ID" value="VFK39730.1"/>
    <property type="molecule type" value="Genomic_DNA"/>
</dbReference>
<reference evidence="1" key="1">
    <citation type="submission" date="2019-02" db="EMBL/GenBank/DDBJ databases">
        <authorList>
            <person name="Gruber-Vodicka R. H."/>
            <person name="Seah K. B. B."/>
        </authorList>
    </citation>
    <scope>NUCLEOTIDE SEQUENCE</scope>
    <source>
        <strain evidence="1">BECK_BZ125</strain>
    </source>
</reference>
<gene>
    <name evidence="1" type="ORF">BECKTC1821E_GA0114239_100530</name>
</gene>
<organism evidence="1">
    <name type="scientific">Candidatus Kentrum sp. TC</name>
    <dbReference type="NCBI Taxonomy" id="2126339"/>
    <lineage>
        <taxon>Bacteria</taxon>
        <taxon>Pseudomonadati</taxon>
        <taxon>Pseudomonadota</taxon>
        <taxon>Gammaproteobacteria</taxon>
        <taxon>Candidatus Kentrum</taxon>
    </lineage>
</organism>
<accession>A0A450YDU5</accession>
<protein>
    <submittedName>
        <fullName evidence="1">Uncharacterized protein</fullName>
    </submittedName>
</protein>
<dbReference type="AlphaFoldDB" id="A0A450YDU5"/>
<proteinExistence type="predicted"/>
<name>A0A450YDU5_9GAMM</name>